<protein>
    <submittedName>
        <fullName evidence="10">Nuclease HARBI1</fullName>
    </submittedName>
</protein>
<dbReference type="GO" id="GO:0004518">
    <property type="term" value="F:nuclease activity"/>
    <property type="evidence" value="ECO:0007669"/>
    <property type="project" value="UniProtKB-KW"/>
</dbReference>
<dbReference type="AlphaFoldDB" id="A0A9P3M0T3"/>
<dbReference type="EMBL" id="BQFW01000014">
    <property type="protein sequence ID" value="GJJ77634.1"/>
    <property type="molecule type" value="Genomic_DNA"/>
</dbReference>
<evidence type="ECO:0000313" key="11">
    <source>
        <dbReference type="Proteomes" id="UP000827284"/>
    </source>
</evidence>
<reference evidence="10" key="1">
    <citation type="submission" date="2021-11" db="EMBL/GenBank/DDBJ databases">
        <authorList>
            <person name="Herlambang A."/>
            <person name="Guo Y."/>
            <person name="Takashima Y."/>
            <person name="Nishizawa T."/>
        </authorList>
    </citation>
    <scope>NUCLEOTIDE SEQUENCE</scope>
    <source>
        <strain evidence="10">E1425</strain>
    </source>
</reference>
<sequence length="521" mass="58325">MYLSSFASSRVPSLVFILVPDLAPSSPPNPSPSSPPNPSPSSPPNFAPSSPPQLRSILTSPTRLNPRLPNSPSSPPGTVAHMPKISDRQKALRDLEQAFLLGVLEAEINTNSSHDSENTSENDSESDEDSSSSSGSDGTITSDSESDSDREWELVRHIYISHVSITESRYFDRPITHRQVDNYFFTTKFYSYTDGEFRQHFRMDKNSFSAIAVIIGPHPVFQNSSRCRQLHPFWQLAVTLERFGHYGNRVSENMLASDFGISPGSVVLCTNRVMTALVSLVPDWIRWPNSQEREKHSRLMRREGFPGCVGFIDGTTIPLSQKPAQEGTAYFDRKQRYSVNAQIVCNMDREIIAVHVGCPGSSSDSKVFSRMDQYKLPEDHFSPGQFLISDSAYGATTFCVPAYKSPEADHPDNTAFNYYLACSRVRNEHCIGVLKGRWQSLKEMRHQLQNDRSMRQLCFWVLSCSVLHNMLAKLGDKWTDPVDARPVASIFDPHFQGTTGGGAFREALKKTTLETNRAQGR</sequence>
<comment type="similarity">
    <text evidence="3">Belongs to the HARBI1 family.</text>
</comment>
<evidence type="ECO:0000256" key="8">
    <source>
        <dbReference type="SAM" id="MobiDB-lite"/>
    </source>
</evidence>
<name>A0A9P3M0T3_9FUNG</name>
<evidence type="ECO:0000256" key="4">
    <source>
        <dbReference type="ARBA" id="ARBA00022722"/>
    </source>
</evidence>
<feature type="compositionally biased region" description="Acidic residues" evidence="8">
    <location>
        <begin position="118"/>
        <end position="130"/>
    </location>
</feature>
<dbReference type="OrthoDB" id="2445244at2759"/>
<keyword evidence="5" id="KW-0479">Metal-binding</keyword>
<dbReference type="InterPro" id="IPR045249">
    <property type="entry name" value="HARBI1-like"/>
</dbReference>
<feature type="region of interest" description="Disordered" evidence="8">
    <location>
        <begin position="20"/>
        <end position="82"/>
    </location>
</feature>
<organism evidence="10 11">
    <name type="scientific">Entomortierella parvispora</name>
    <dbReference type="NCBI Taxonomy" id="205924"/>
    <lineage>
        <taxon>Eukaryota</taxon>
        <taxon>Fungi</taxon>
        <taxon>Fungi incertae sedis</taxon>
        <taxon>Mucoromycota</taxon>
        <taxon>Mortierellomycotina</taxon>
        <taxon>Mortierellomycetes</taxon>
        <taxon>Mortierellales</taxon>
        <taxon>Mortierellaceae</taxon>
        <taxon>Entomortierella</taxon>
    </lineage>
</organism>
<proteinExistence type="inferred from homology"/>
<evidence type="ECO:0000256" key="6">
    <source>
        <dbReference type="ARBA" id="ARBA00022801"/>
    </source>
</evidence>
<comment type="subcellular location">
    <subcellularLocation>
        <location evidence="2">Nucleus</location>
    </subcellularLocation>
</comment>
<feature type="compositionally biased region" description="Pro residues" evidence="8">
    <location>
        <begin position="25"/>
        <end position="51"/>
    </location>
</feature>
<reference evidence="10" key="2">
    <citation type="journal article" date="2022" name="Microbiol. Resour. Announc.">
        <title>Whole-Genome Sequence of Entomortierella parvispora E1425, a Mucoromycotan Fungus Associated with Burkholderiaceae-Related Endosymbiotic Bacteria.</title>
        <authorList>
            <person name="Herlambang A."/>
            <person name="Guo Y."/>
            <person name="Takashima Y."/>
            <person name="Narisawa K."/>
            <person name="Ohta H."/>
            <person name="Nishizawa T."/>
        </authorList>
    </citation>
    <scope>NUCLEOTIDE SEQUENCE</scope>
    <source>
        <strain evidence="10">E1425</strain>
    </source>
</reference>
<dbReference type="GO" id="GO:0016787">
    <property type="term" value="F:hydrolase activity"/>
    <property type="evidence" value="ECO:0007669"/>
    <property type="project" value="UniProtKB-KW"/>
</dbReference>
<feature type="domain" description="DDE Tnp4" evidence="9">
    <location>
        <begin position="312"/>
        <end position="469"/>
    </location>
</feature>
<keyword evidence="11" id="KW-1185">Reference proteome</keyword>
<dbReference type="GO" id="GO:0005634">
    <property type="term" value="C:nucleus"/>
    <property type="evidence" value="ECO:0007669"/>
    <property type="project" value="UniProtKB-SubCell"/>
</dbReference>
<gene>
    <name evidence="10" type="ORF">EMPS_09993</name>
</gene>
<keyword evidence="6" id="KW-0378">Hydrolase</keyword>
<evidence type="ECO:0000256" key="3">
    <source>
        <dbReference type="ARBA" id="ARBA00006958"/>
    </source>
</evidence>
<dbReference type="Pfam" id="PF13359">
    <property type="entry name" value="DDE_Tnp_4"/>
    <property type="match status" value="1"/>
</dbReference>
<evidence type="ECO:0000256" key="2">
    <source>
        <dbReference type="ARBA" id="ARBA00004123"/>
    </source>
</evidence>
<dbReference type="PANTHER" id="PTHR22930:SF85">
    <property type="entry name" value="GH03217P-RELATED"/>
    <property type="match status" value="1"/>
</dbReference>
<evidence type="ECO:0000256" key="5">
    <source>
        <dbReference type="ARBA" id="ARBA00022723"/>
    </source>
</evidence>
<comment type="caution">
    <text evidence="10">The sequence shown here is derived from an EMBL/GenBank/DDBJ whole genome shotgun (WGS) entry which is preliminary data.</text>
</comment>
<dbReference type="InterPro" id="IPR027806">
    <property type="entry name" value="HARBI1_dom"/>
</dbReference>
<evidence type="ECO:0000259" key="9">
    <source>
        <dbReference type="Pfam" id="PF13359"/>
    </source>
</evidence>
<feature type="region of interest" description="Disordered" evidence="8">
    <location>
        <begin position="110"/>
        <end position="148"/>
    </location>
</feature>
<evidence type="ECO:0000256" key="1">
    <source>
        <dbReference type="ARBA" id="ARBA00001968"/>
    </source>
</evidence>
<dbReference type="Proteomes" id="UP000827284">
    <property type="component" value="Unassembled WGS sequence"/>
</dbReference>
<dbReference type="GO" id="GO:0046872">
    <property type="term" value="F:metal ion binding"/>
    <property type="evidence" value="ECO:0007669"/>
    <property type="project" value="UniProtKB-KW"/>
</dbReference>
<feature type="compositionally biased region" description="Low complexity" evidence="8">
    <location>
        <begin position="131"/>
        <end position="143"/>
    </location>
</feature>
<dbReference type="PANTHER" id="PTHR22930">
    <property type="match status" value="1"/>
</dbReference>
<keyword evidence="4" id="KW-0540">Nuclease</keyword>
<comment type="cofactor">
    <cofactor evidence="1">
        <name>a divalent metal cation</name>
        <dbReference type="ChEBI" id="CHEBI:60240"/>
    </cofactor>
</comment>
<evidence type="ECO:0000313" key="10">
    <source>
        <dbReference type="EMBL" id="GJJ77634.1"/>
    </source>
</evidence>
<keyword evidence="7" id="KW-0539">Nucleus</keyword>
<accession>A0A9P3M0T3</accession>
<evidence type="ECO:0000256" key="7">
    <source>
        <dbReference type="ARBA" id="ARBA00023242"/>
    </source>
</evidence>